<keyword evidence="1" id="KW-0732">Signal</keyword>
<dbReference type="RefSeq" id="WP_095306427.1">
    <property type="nucleotide sequence ID" value="NZ_BORC01000001.1"/>
</dbReference>
<accession>A0A920BSD4</accession>
<protein>
    <recommendedName>
        <fullName evidence="2">SGNH hydrolase-type esterase domain-containing protein</fullName>
    </recommendedName>
</protein>
<dbReference type="Gene3D" id="3.40.50.1110">
    <property type="entry name" value="SGNH hydrolase"/>
    <property type="match status" value="1"/>
</dbReference>
<dbReference type="SUPFAM" id="SSF52266">
    <property type="entry name" value="SGNH hydrolase"/>
    <property type="match status" value="1"/>
</dbReference>
<dbReference type="InterPro" id="IPR036514">
    <property type="entry name" value="SGNH_hydro_sf"/>
</dbReference>
<keyword evidence="4" id="KW-1185">Reference proteome</keyword>
<organism evidence="3 4">
    <name type="scientific">Robertmurraya siralis</name>
    <dbReference type="NCBI Taxonomy" id="77777"/>
    <lineage>
        <taxon>Bacteria</taxon>
        <taxon>Bacillati</taxon>
        <taxon>Bacillota</taxon>
        <taxon>Bacilli</taxon>
        <taxon>Bacillales</taxon>
        <taxon>Bacillaceae</taxon>
        <taxon>Robertmurraya</taxon>
    </lineage>
</organism>
<feature type="chain" id="PRO_5038635424" description="SGNH hydrolase-type esterase domain-containing protein" evidence="1">
    <location>
        <begin position="19"/>
        <end position="276"/>
    </location>
</feature>
<evidence type="ECO:0000313" key="4">
    <source>
        <dbReference type="Proteomes" id="UP000682111"/>
    </source>
</evidence>
<dbReference type="OrthoDB" id="252349at2"/>
<dbReference type="PANTHER" id="PTHR30383:SF27">
    <property type="entry name" value="SPORE GERMINATION LIPASE LIPC"/>
    <property type="match status" value="1"/>
</dbReference>
<sequence>MKRIFTSFTLCISFSLLVACNHQIEEQPSSFKETSLTPKENIPYDFIPRTYHIVSVGDSLTQGVGDSTKRGGYVPYLQEQLEEQKGIKEAIFHNFGVSGNRTSQILNRLRTKEIRTAVKEADIVLITTGGNDIMKVVRENFSGLDMKDFDRELIHYEKTLTSVMDTIRQENDEAIIGLIGLYNPFFLFLADVKEMDIVIEKWNHVSENVLRKYDRTLFVEIADLFKDSVEDLLYSDYFHPNDKGYELMANQVFHVLQNEAVGQKLVAVKKENEQDD</sequence>
<feature type="domain" description="SGNH hydrolase-type esterase" evidence="2">
    <location>
        <begin position="56"/>
        <end position="247"/>
    </location>
</feature>
<feature type="signal peptide" evidence="1">
    <location>
        <begin position="1"/>
        <end position="18"/>
    </location>
</feature>
<comment type="caution">
    <text evidence="3">The sequence shown here is derived from an EMBL/GenBank/DDBJ whole genome shotgun (WGS) entry which is preliminary data.</text>
</comment>
<dbReference type="Proteomes" id="UP000682111">
    <property type="component" value="Unassembled WGS sequence"/>
</dbReference>
<evidence type="ECO:0000259" key="2">
    <source>
        <dbReference type="Pfam" id="PF13472"/>
    </source>
</evidence>
<dbReference type="PROSITE" id="PS51257">
    <property type="entry name" value="PROKAR_LIPOPROTEIN"/>
    <property type="match status" value="1"/>
</dbReference>
<dbReference type="AlphaFoldDB" id="A0A920BSD4"/>
<proteinExistence type="predicted"/>
<dbReference type="PANTHER" id="PTHR30383">
    <property type="entry name" value="THIOESTERASE 1/PROTEASE 1/LYSOPHOSPHOLIPASE L1"/>
    <property type="match status" value="1"/>
</dbReference>
<dbReference type="Pfam" id="PF13472">
    <property type="entry name" value="Lipase_GDSL_2"/>
    <property type="match status" value="1"/>
</dbReference>
<name>A0A920BSD4_9BACI</name>
<dbReference type="EMBL" id="BORC01000001">
    <property type="protein sequence ID" value="GIN60873.1"/>
    <property type="molecule type" value="Genomic_DNA"/>
</dbReference>
<dbReference type="InterPro" id="IPR051532">
    <property type="entry name" value="Ester_Hydrolysis_Enzymes"/>
</dbReference>
<evidence type="ECO:0000313" key="3">
    <source>
        <dbReference type="EMBL" id="GIN60873.1"/>
    </source>
</evidence>
<reference evidence="3" key="1">
    <citation type="submission" date="2021-03" db="EMBL/GenBank/DDBJ databases">
        <title>Antimicrobial resistance genes in bacteria isolated from Japanese honey, and their potential for conferring macrolide and lincosamide resistance in the American foulbrood pathogen Paenibacillus larvae.</title>
        <authorList>
            <person name="Okamoto M."/>
            <person name="Kumagai M."/>
            <person name="Kanamori H."/>
            <person name="Takamatsu D."/>
        </authorList>
    </citation>
    <scope>NUCLEOTIDE SEQUENCE</scope>
    <source>
        <strain evidence="3">J27TS8</strain>
    </source>
</reference>
<evidence type="ECO:0000256" key="1">
    <source>
        <dbReference type="SAM" id="SignalP"/>
    </source>
</evidence>
<dbReference type="CDD" id="cd04506">
    <property type="entry name" value="SGNH_hydrolase_YpmR_like"/>
    <property type="match status" value="1"/>
</dbReference>
<gene>
    <name evidence="3" type="ORF">J27TS8_08660</name>
</gene>
<dbReference type="InterPro" id="IPR013830">
    <property type="entry name" value="SGNH_hydro"/>
</dbReference>
<dbReference type="GO" id="GO:0004622">
    <property type="term" value="F:phosphatidylcholine lysophospholipase activity"/>
    <property type="evidence" value="ECO:0007669"/>
    <property type="project" value="TreeGrafter"/>
</dbReference>